<dbReference type="InterPro" id="IPR011701">
    <property type="entry name" value="MFS"/>
</dbReference>
<feature type="transmembrane region" description="Helical" evidence="5">
    <location>
        <begin position="105"/>
        <end position="123"/>
    </location>
</feature>
<feature type="transmembrane region" description="Helical" evidence="5">
    <location>
        <begin position="135"/>
        <end position="154"/>
    </location>
</feature>
<dbReference type="PANTHER" id="PTHR23502">
    <property type="entry name" value="MAJOR FACILITATOR SUPERFAMILY"/>
    <property type="match status" value="1"/>
</dbReference>
<evidence type="ECO:0000313" key="7">
    <source>
        <dbReference type="Proteomes" id="UP000799537"/>
    </source>
</evidence>
<gene>
    <name evidence="6" type="ORF">M409DRAFT_71021</name>
</gene>
<reference evidence="6" key="1">
    <citation type="journal article" date="2020" name="Stud. Mycol.">
        <title>101 Dothideomycetes genomes: a test case for predicting lifestyles and emergence of pathogens.</title>
        <authorList>
            <person name="Haridas S."/>
            <person name="Albert R."/>
            <person name="Binder M."/>
            <person name="Bloem J."/>
            <person name="Labutti K."/>
            <person name="Salamov A."/>
            <person name="Andreopoulos B."/>
            <person name="Baker S."/>
            <person name="Barry K."/>
            <person name="Bills G."/>
            <person name="Bluhm B."/>
            <person name="Cannon C."/>
            <person name="Castanera R."/>
            <person name="Culley D."/>
            <person name="Daum C."/>
            <person name="Ezra D."/>
            <person name="Gonzalez J."/>
            <person name="Henrissat B."/>
            <person name="Kuo A."/>
            <person name="Liang C."/>
            <person name="Lipzen A."/>
            <person name="Lutzoni F."/>
            <person name="Magnuson J."/>
            <person name="Mondo S."/>
            <person name="Nolan M."/>
            <person name="Ohm R."/>
            <person name="Pangilinan J."/>
            <person name="Park H.-J."/>
            <person name="Ramirez L."/>
            <person name="Alfaro M."/>
            <person name="Sun H."/>
            <person name="Tritt A."/>
            <person name="Yoshinaga Y."/>
            <person name="Zwiers L.-H."/>
            <person name="Turgeon B."/>
            <person name="Goodwin S."/>
            <person name="Spatafora J."/>
            <person name="Crous P."/>
            <person name="Grigoriev I."/>
        </authorList>
    </citation>
    <scope>NUCLEOTIDE SEQUENCE</scope>
    <source>
        <strain evidence="6">ATCC 36951</strain>
    </source>
</reference>
<keyword evidence="2 5" id="KW-0812">Transmembrane</keyword>
<feature type="transmembrane region" description="Helical" evidence="5">
    <location>
        <begin position="498"/>
        <end position="518"/>
    </location>
</feature>
<dbReference type="RefSeq" id="XP_033660354.1">
    <property type="nucleotide sequence ID" value="XM_033819003.1"/>
</dbReference>
<evidence type="ECO:0008006" key="8">
    <source>
        <dbReference type="Google" id="ProtNLM"/>
    </source>
</evidence>
<feature type="transmembrane region" description="Helical" evidence="5">
    <location>
        <begin position="193"/>
        <end position="212"/>
    </location>
</feature>
<feature type="transmembrane region" description="Helical" evidence="5">
    <location>
        <begin position="401"/>
        <end position="421"/>
    </location>
</feature>
<evidence type="ECO:0000256" key="5">
    <source>
        <dbReference type="SAM" id="Phobius"/>
    </source>
</evidence>
<feature type="transmembrane region" description="Helical" evidence="5">
    <location>
        <begin position="64"/>
        <end position="85"/>
    </location>
</feature>
<feature type="transmembrane region" description="Helical" evidence="5">
    <location>
        <begin position="463"/>
        <end position="486"/>
    </location>
</feature>
<dbReference type="AlphaFoldDB" id="A0A6A6BXN9"/>
<evidence type="ECO:0000256" key="1">
    <source>
        <dbReference type="ARBA" id="ARBA00004141"/>
    </source>
</evidence>
<evidence type="ECO:0000313" key="6">
    <source>
        <dbReference type="EMBL" id="KAF2159465.1"/>
    </source>
</evidence>
<evidence type="ECO:0000256" key="3">
    <source>
        <dbReference type="ARBA" id="ARBA00022989"/>
    </source>
</evidence>
<dbReference type="Proteomes" id="UP000799537">
    <property type="component" value="Unassembled WGS sequence"/>
</dbReference>
<dbReference type="SUPFAM" id="SSF103473">
    <property type="entry name" value="MFS general substrate transporter"/>
    <property type="match status" value="1"/>
</dbReference>
<dbReference type="OrthoDB" id="268400at2759"/>
<evidence type="ECO:0000256" key="4">
    <source>
        <dbReference type="ARBA" id="ARBA00023136"/>
    </source>
</evidence>
<dbReference type="Gene3D" id="1.20.1250.20">
    <property type="entry name" value="MFS general substrate transporter like domains"/>
    <property type="match status" value="1"/>
</dbReference>
<protein>
    <recommendedName>
        <fullName evidence="8">Major facilitator superfamily (MFS) profile domain-containing protein</fullName>
    </recommendedName>
</protein>
<feature type="transmembrane region" description="Helical" evidence="5">
    <location>
        <begin position="321"/>
        <end position="348"/>
    </location>
</feature>
<dbReference type="GO" id="GO:0022857">
    <property type="term" value="F:transmembrane transporter activity"/>
    <property type="evidence" value="ECO:0007669"/>
    <property type="project" value="InterPro"/>
</dbReference>
<name>A0A6A6BXN9_ZASCE</name>
<comment type="subcellular location">
    <subcellularLocation>
        <location evidence="1">Membrane</location>
        <topology evidence="1">Multi-pass membrane protein</topology>
    </subcellularLocation>
</comment>
<dbReference type="PANTHER" id="PTHR23502:SF164">
    <property type="entry name" value="MAJOR FACILITATOR SUPERFAMILY (MFS) PROFILE DOMAIN-CONTAINING PROTEIN"/>
    <property type="match status" value="1"/>
</dbReference>
<dbReference type="EMBL" id="ML993637">
    <property type="protein sequence ID" value="KAF2159465.1"/>
    <property type="molecule type" value="Genomic_DNA"/>
</dbReference>
<keyword evidence="7" id="KW-1185">Reference proteome</keyword>
<sequence>MDKKFDTTVDKYEVASSDDENIKVVQKHAAIGAVQVTDDKEVFLIPSPSADPRDPLNLPRWRKVIFILLLSTFSSLGLALVSGFGGLLQFYIPEYAARGATYSDITALMTYPSMFMGVGNLVFMPIAMSIGRRPVYLFSCALLVASAIGAAYVKTYEAHLAVRMVLGLAAGQSEALVPMMIQEIHFLHERSTFLMWQSAIQTIIAAIYVLFASPIAGSIGPGNWYILGGGLSALVLVLSIFLAPESKYQRTLAAYGQVTDPDDPAAVSRPVRITERPALDLARYQPRTLKSDMRMFVNEMDWEEGAYTFIHTFQILLFPNVLWAFLLNGLTIGVNIALGTTYAGIITAPPYNWADKSASYVNTGQIVVALIALPLLGNGSDYVIKWRAKRHGGVHYPENRLLLLWIPVTIGVIAAVLYGQAGSHPDKYHWFTIVWSYAAYYFAFVGANIAAITYLLDAYPTRAAPVLVVITALRGFISFGTSYGVAKFVETSGYDGSFGTYGGLTAALGLLGIPIFVYGKQIRKFTERWVTKETSGPSMSH</sequence>
<dbReference type="GeneID" id="54572275"/>
<keyword evidence="3 5" id="KW-1133">Transmembrane helix</keyword>
<keyword evidence="4 5" id="KW-0472">Membrane</keyword>
<feature type="transmembrane region" description="Helical" evidence="5">
    <location>
        <begin position="224"/>
        <end position="243"/>
    </location>
</feature>
<dbReference type="InterPro" id="IPR036259">
    <property type="entry name" value="MFS_trans_sf"/>
</dbReference>
<dbReference type="Pfam" id="PF07690">
    <property type="entry name" value="MFS_1"/>
    <property type="match status" value="1"/>
</dbReference>
<evidence type="ECO:0000256" key="2">
    <source>
        <dbReference type="ARBA" id="ARBA00022692"/>
    </source>
</evidence>
<accession>A0A6A6BXN9</accession>
<feature type="transmembrane region" description="Helical" evidence="5">
    <location>
        <begin position="433"/>
        <end position="456"/>
    </location>
</feature>
<dbReference type="GO" id="GO:0005886">
    <property type="term" value="C:plasma membrane"/>
    <property type="evidence" value="ECO:0007669"/>
    <property type="project" value="TreeGrafter"/>
</dbReference>
<organism evidence="6 7">
    <name type="scientific">Zasmidium cellare ATCC 36951</name>
    <dbReference type="NCBI Taxonomy" id="1080233"/>
    <lineage>
        <taxon>Eukaryota</taxon>
        <taxon>Fungi</taxon>
        <taxon>Dikarya</taxon>
        <taxon>Ascomycota</taxon>
        <taxon>Pezizomycotina</taxon>
        <taxon>Dothideomycetes</taxon>
        <taxon>Dothideomycetidae</taxon>
        <taxon>Mycosphaerellales</taxon>
        <taxon>Mycosphaerellaceae</taxon>
        <taxon>Zasmidium</taxon>
    </lineage>
</organism>
<feature type="transmembrane region" description="Helical" evidence="5">
    <location>
        <begin position="360"/>
        <end position="380"/>
    </location>
</feature>
<proteinExistence type="predicted"/>